<dbReference type="EMBL" id="JACHGT010000016">
    <property type="protein sequence ID" value="MBB6038413.1"/>
    <property type="molecule type" value="Genomic_DNA"/>
</dbReference>
<dbReference type="PANTHER" id="PTHR46268">
    <property type="entry name" value="STRESS RESPONSE PROTEIN NHAX"/>
    <property type="match status" value="1"/>
</dbReference>
<dbReference type="InterPro" id="IPR006016">
    <property type="entry name" value="UspA"/>
</dbReference>
<organism evidence="3 4">
    <name type="scientific">Phytomonospora endophytica</name>
    <dbReference type="NCBI Taxonomy" id="714109"/>
    <lineage>
        <taxon>Bacteria</taxon>
        <taxon>Bacillati</taxon>
        <taxon>Actinomycetota</taxon>
        <taxon>Actinomycetes</taxon>
        <taxon>Micromonosporales</taxon>
        <taxon>Micromonosporaceae</taxon>
        <taxon>Phytomonospora</taxon>
    </lineage>
</organism>
<dbReference type="PANTHER" id="PTHR46268:SF6">
    <property type="entry name" value="UNIVERSAL STRESS PROTEIN UP12"/>
    <property type="match status" value="1"/>
</dbReference>
<gene>
    <name evidence="3" type="ORF">HNR73_006296</name>
</gene>
<evidence type="ECO:0000313" key="3">
    <source>
        <dbReference type="EMBL" id="MBB6038413.1"/>
    </source>
</evidence>
<dbReference type="Proteomes" id="UP000548476">
    <property type="component" value="Unassembled WGS sequence"/>
</dbReference>
<dbReference type="PRINTS" id="PR01438">
    <property type="entry name" value="UNVRSLSTRESS"/>
</dbReference>
<name>A0A841FUG9_9ACTN</name>
<proteinExistence type="inferred from homology"/>
<reference evidence="3 4" key="1">
    <citation type="submission" date="2020-08" db="EMBL/GenBank/DDBJ databases">
        <title>Genomic Encyclopedia of Type Strains, Phase IV (KMG-IV): sequencing the most valuable type-strain genomes for metagenomic binning, comparative biology and taxonomic classification.</title>
        <authorList>
            <person name="Goeker M."/>
        </authorList>
    </citation>
    <scope>NUCLEOTIDE SEQUENCE [LARGE SCALE GENOMIC DNA]</scope>
    <source>
        <strain evidence="3 4">YIM 65646</strain>
    </source>
</reference>
<evidence type="ECO:0000256" key="1">
    <source>
        <dbReference type="ARBA" id="ARBA00008791"/>
    </source>
</evidence>
<accession>A0A841FUG9</accession>
<keyword evidence="4" id="KW-1185">Reference proteome</keyword>
<dbReference type="Pfam" id="PF00582">
    <property type="entry name" value="Usp"/>
    <property type="match status" value="2"/>
</dbReference>
<protein>
    <submittedName>
        <fullName evidence="3">Nucleotide-binding universal stress UspA family protein</fullName>
    </submittedName>
</protein>
<dbReference type="RefSeq" id="WP_184791207.1">
    <property type="nucleotide sequence ID" value="NZ_BONT01000010.1"/>
</dbReference>
<comment type="caution">
    <text evidence="3">The sequence shown here is derived from an EMBL/GenBank/DDBJ whole genome shotgun (WGS) entry which is preliminary data.</text>
</comment>
<sequence length="292" mass="31597">MVKADERARIVVGIDDAPESLTALQWAAKEADASKRPMLLIHVYVPSSPTSKQQGRAYRTTTEERRHTEERAWQLVEQAAQLAHKQSAELSIETEAVEGDPYRILSDRAGNSSMLVVGSHGRGLLGRMLLGSVSTALTARPSSPVVLVRTGTREPAPDAPIVVGLDGSPASRAALLFAGRYATAQQIPVSVISCWRRSDEHGMGTPAEQEHRLGLWLAEELKPFQREFPRVRLTSSLQETRPAESLVDSSSQARLTVVGTRGPERAPEGVSGSVAQALLHHSWSPVAMVPAP</sequence>
<dbReference type="AlphaFoldDB" id="A0A841FUG9"/>
<evidence type="ECO:0000259" key="2">
    <source>
        <dbReference type="Pfam" id="PF00582"/>
    </source>
</evidence>
<evidence type="ECO:0000313" key="4">
    <source>
        <dbReference type="Proteomes" id="UP000548476"/>
    </source>
</evidence>
<dbReference type="InterPro" id="IPR006015">
    <property type="entry name" value="Universal_stress_UspA"/>
</dbReference>
<feature type="domain" description="UspA" evidence="2">
    <location>
        <begin position="160"/>
        <end position="290"/>
    </location>
</feature>
<dbReference type="InterPro" id="IPR014729">
    <property type="entry name" value="Rossmann-like_a/b/a_fold"/>
</dbReference>
<dbReference type="SUPFAM" id="SSF52402">
    <property type="entry name" value="Adenine nucleotide alpha hydrolases-like"/>
    <property type="match status" value="2"/>
</dbReference>
<dbReference type="Gene3D" id="3.40.50.620">
    <property type="entry name" value="HUPs"/>
    <property type="match status" value="2"/>
</dbReference>
<comment type="similarity">
    <text evidence="1">Belongs to the universal stress protein A family.</text>
</comment>
<feature type="domain" description="UspA" evidence="2">
    <location>
        <begin position="9"/>
        <end position="149"/>
    </location>
</feature>